<feature type="compositionally biased region" description="Low complexity" evidence="3">
    <location>
        <begin position="234"/>
        <end position="248"/>
    </location>
</feature>
<dbReference type="Gene3D" id="2.40.10.10">
    <property type="entry name" value="Trypsin-like serine proteases"/>
    <property type="match status" value="5"/>
</dbReference>
<gene>
    <name evidence="5" type="primary">WBGene00103339</name>
</gene>
<dbReference type="EnsemblMetazoa" id="PPA13785.1">
    <property type="protein sequence ID" value="PPA13785.1"/>
    <property type="gene ID" value="WBGene00103339"/>
</dbReference>
<dbReference type="GO" id="GO:0005615">
    <property type="term" value="C:extracellular space"/>
    <property type="evidence" value="ECO:0000318"/>
    <property type="project" value="GO_Central"/>
</dbReference>
<dbReference type="OrthoDB" id="6376138at2759"/>
<protein>
    <submittedName>
        <fullName evidence="5">Trypsin</fullName>
    </submittedName>
</protein>
<name>A0A2A6BW55_PRIPA</name>
<dbReference type="PRINTS" id="PR00722">
    <property type="entry name" value="CHYMOTRYPSIN"/>
</dbReference>
<accession>A0A2A6BW55</accession>
<keyword evidence="6" id="KW-1185">Reference proteome</keyword>
<evidence type="ECO:0000313" key="5">
    <source>
        <dbReference type="EnsemblMetazoa" id="PPA13785.1"/>
    </source>
</evidence>
<dbReference type="InterPro" id="IPR043504">
    <property type="entry name" value="Peptidase_S1_PA_chymotrypsin"/>
</dbReference>
<dbReference type="SUPFAM" id="SSF50494">
    <property type="entry name" value="Trypsin-like serine proteases"/>
    <property type="match status" value="4"/>
</dbReference>
<keyword evidence="1" id="KW-1015">Disulfide bond</keyword>
<proteinExistence type="inferred from homology"/>
<evidence type="ECO:0000313" key="6">
    <source>
        <dbReference type="Proteomes" id="UP000005239"/>
    </source>
</evidence>
<sequence>MSVVSLALLLGLATAALGGCGIRPPPSRAKRAATKRNVVELKVHPAYIPDAPHPNDIALLKLDIIPYVYNEAVAHICLPSASQPIPDNANAVATGFGANNVTNHDVLKPIVDGLLRETVVPILELGWCHPKEHGGDSGGPLAMMSSAGAWYQIGVASYLGSFDGGMDGETYPKVWTDVRKFCPWIKEATNGEAHCQDEEVLLENVKESEIGIGIETTKAPPTTVEPAITEEPVTTEATKITESTAETSETSDEPEISVVTTEEASDEPGISEGSIATDEPEASHVTAEESETSDEPESTELTTTSDDSDESDEVETIDDAIFAKSLADNNVTGPTKWPWQVLLFYGHWGTTATPTCGGTIISHQWLFLLLCLATSVIGCGIGIPEPHKRHERAIIGGKKVHNAKRWPWQVLLQYRDRKPVDPNGCALHVAGANSTDEVGKNEEIDKWKKINKVVCASSFLHAVHKGDSGGPLMMSASSGRWFQIGITSFVGCYTDACDTPDEIRGDLFPNTFTDVRQYCDWITENTEGEVNCYKLLFESLNFIHWLFSCVYTDVRKYCDWINKETGGESNCQEEELLLLLCLSTSVLGCGIRVPKPISRHTRAIIGGKNVITPDKWPWQVLLQANINEDNESSCGGTVIANQWILTAAHCVINSPTSAIAVFAGLTHFDESEALMDNSRKVIEMDVHSDYDPVTAAADIAVLKLAEPLEFDNKVASICLPNPSQSIPDDGLAVVSGFGQSDIIINGTRVATFDGQLREAIVPIVNLEVCQELWSQANTTAEITEKIVCASSFARGIHKIGITSFAYCESKNCEKPGDAVKGDLFPKAFTAVRPYCDWIALSTGGEVTCYDSEVLLDDVGINE</sequence>
<dbReference type="InterPro" id="IPR051487">
    <property type="entry name" value="Ser/Thr_Proteases_Immune/Dev"/>
</dbReference>
<dbReference type="FunFam" id="2.40.10.10:FF:000068">
    <property type="entry name" value="transmembrane protease serine 2"/>
    <property type="match status" value="1"/>
</dbReference>
<accession>A0A8R1YFP8</accession>
<dbReference type="InterPro" id="IPR009003">
    <property type="entry name" value="Peptidase_S1_PA"/>
</dbReference>
<evidence type="ECO:0000256" key="4">
    <source>
        <dbReference type="SAM" id="SignalP"/>
    </source>
</evidence>
<dbReference type="PANTHER" id="PTHR24256">
    <property type="entry name" value="TRYPTASE-RELATED"/>
    <property type="match status" value="1"/>
</dbReference>
<dbReference type="GO" id="GO:0006508">
    <property type="term" value="P:proteolysis"/>
    <property type="evidence" value="ECO:0007669"/>
    <property type="project" value="InterPro"/>
</dbReference>
<dbReference type="InterPro" id="IPR001314">
    <property type="entry name" value="Peptidase_S1A"/>
</dbReference>
<dbReference type="GO" id="GO:0045087">
    <property type="term" value="P:innate immune response"/>
    <property type="evidence" value="ECO:0000318"/>
    <property type="project" value="GO_Central"/>
</dbReference>
<dbReference type="Pfam" id="PF00089">
    <property type="entry name" value="Trypsin"/>
    <property type="match status" value="3"/>
</dbReference>
<dbReference type="InterPro" id="IPR001254">
    <property type="entry name" value="Trypsin_dom"/>
</dbReference>
<evidence type="ECO:0000256" key="3">
    <source>
        <dbReference type="SAM" id="MobiDB-lite"/>
    </source>
</evidence>
<dbReference type="CDD" id="cd00190">
    <property type="entry name" value="Tryp_SPc"/>
    <property type="match status" value="1"/>
</dbReference>
<dbReference type="Proteomes" id="UP000005239">
    <property type="component" value="Unassembled WGS sequence"/>
</dbReference>
<dbReference type="GO" id="GO:0004252">
    <property type="term" value="F:serine-type endopeptidase activity"/>
    <property type="evidence" value="ECO:0007669"/>
    <property type="project" value="InterPro"/>
</dbReference>
<dbReference type="SMART" id="SM00020">
    <property type="entry name" value="Tryp_SPc"/>
    <property type="match status" value="2"/>
</dbReference>
<dbReference type="AlphaFoldDB" id="A0A2A6BW55"/>
<reference evidence="5" key="2">
    <citation type="submission" date="2022-06" db="UniProtKB">
        <authorList>
            <consortium name="EnsemblMetazoa"/>
        </authorList>
    </citation>
    <scope>IDENTIFICATION</scope>
    <source>
        <strain evidence="5">PS312</strain>
    </source>
</reference>
<feature type="compositionally biased region" description="Acidic residues" evidence="3">
    <location>
        <begin position="288"/>
        <end position="298"/>
    </location>
</feature>
<feature type="signal peptide" evidence="4">
    <location>
        <begin position="1"/>
        <end position="18"/>
    </location>
</feature>
<feature type="chain" id="PRO_5043881882" evidence="4">
    <location>
        <begin position="19"/>
        <end position="862"/>
    </location>
</feature>
<dbReference type="PROSITE" id="PS00134">
    <property type="entry name" value="TRYPSIN_HIS"/>
    <property type="match status" value="1"/>
</dbReference>
<organism evidence="5 6">
    <name type="scientific">Pristionchus pacificus</name>
    <name type="common">Parasitic nematode worm</name>
    <dbReference type="NCBI Taxonomy" id="54126"/>
    <lineage>
        <taxon>Eukaryota</taxon>
        <taxon>Metazoa</taxon>
        <taxon>Ecdysozoa</taxon>
        <taxon>Nematoda</taxon>
        <taxon>Chromadorea</taxon>
        <taxon>Rhabditida</taxon>
        <taxon>Rhabditina</taxon>
        <taxon>Diplogasteromorpha</taxon>
        <taxon>Diplogasteroidea</taxon>
        <taxon>Neodiplogasteridae</taxon>
        <taxon>Pristionchus</taxon>
    </lineage>
</organism>
<feature type="region of interest" description="Disordered" evidence="3">
    <location>
        <begin position="217"/>
        <end position="314"/>
    </location>
</feature>
<comment type="similarity">
    <text evidence="2">Belongs to the peptidase S1 family. CLIP subfamily.</text>
</comment>
<evidence type="ECO:0000256" key="1">
    <source>
        <dbReference type="ARBA" id="ARBA00023157"/>
    </source>
</evidence>
<evidence type="ECO:0000256" key="2">
    <source>
        <dbReference type="ARBA" id="ARBA00024195"/>
    </source>
</evidence>
<keyword evidence="4" id="KW-0732">Signal</keyword>
<reference evidence="6" key="1">
    <citation type="journal article" date="2008" name="Nat. Genet.">
        <title>The Pristionchus pacificus genome provides a unique perspective on nematode lifestyle and parasitism.</title>
        <authorList>
            <person name="Dieterich C."/>
            <person name="Clifton S.W."/>
            <person name="Schuster L.N."/>
            <person name="Chinwalla A."/>
            <person name="Delehaunty K."/>
            <person name="Dinkelacker I."/>
            <person name="Fulton L."/>
            <person name="Fulton R."/>
            <person name="Godfrey J."/>
            <person name="Minx P."/>
            <person name="Mitreva M."/>
            <person name="Roeseler W."/>
            <person name="Tian H."/>
            <person name="Witte H."/>
            <person name="Yang S.P."/>
            <person name="Wilson R.K."/>
            <person name="Sommer R.J."/>
        </authorList>
    </citation>
    <scope>NUCLEOTIDE SEQUENCE [LARGE SCALE GENOMIC DNA]</scope>
    <source>
        <strain evidence="6">PS312</strain>
    </source>
</reference>
<dbReference type="PROSITE" id="PS50240">
    <property type="entry name" value="TRYPSIN_DOM"/>
    <property type="match status" value="3"/>
</dbReference>
<dbReference type="InterPro" id="IPR018114">
    <property type="entry name" value="TRYPSIN_HIS"/>
</dbReference>